<reference evidence="2" key="1">
    <citation type="submission" date="2020-05" db="EMBL/GenBank/DDBJ databases">
        <authorList>
            <person name="Chiriac C."/>
            <person name="Salcher M."/>
            <person name="Ghai R."/>
            <person name="Kavagutti S V."/>
        </authorList>
    </citation>
    <scope>NUCLEOTIDE SEQUENCE</scope>
</reference>
<dbReference type="AlphaFoldDB" id="A0A6J6Q828"/>
<name>A0A6J6Q828_9ZZZZ</name>
<dbReference type="Pfam" id="PF05991">
    <property type="entry name" value="NYN_YacP"/>
    <property type="match status" value="1"/>
</dbReference>
<accession>A0A6J6Q828</accession>
<evidence type="ECO:0000256" key="1">
    <source>
        <dbReference type="SAM" id="Coils"/>
    </source>
</evidence>
<dbReference type="InterPro" id="IPR010298">
    <property type="entry name" value="YacP-like"/>
</dbReference>
<organism evidence="2">
    <name type="scientific">freshwater metagenome</name>
    <dbReference type="NCBI Taxonomy" id="449393"/>
    <lineage>
        <taxon>unclassified sequences</taxon>
        <taxon>metagenomes</taxon>
        <taxon>ecological metagenomes</taxon>
    </lineage>
</organism>
<dbReference type="PANTHER" id="PTHR34547:SF1">
    <property type="entry name" value="YACP-LIKE NYN DOMAIN PROTEIN"/>
    <property type="match status" value="1"/>
</dbReference>
<evidence type="ECO:0000313" key="2">
    <source>
        <dbReference type="EMBL" id="CAB4704968.1"/>
    </source>
</evidence>
<gene>
    <name evidence="2" type="ORF">UFOPK2579_01134</name>
</gene>
<dbReference type="EMBL" id="CAEZXR010000117">
    <property type="protein sequence ID" value="CAB4704968.1"/>
    <property type="molecule type" value="Genomic_DNA"/>
</dbReference>
<keyword evidence="1" id="KW-0175">Coiled coil</keyword>
<sequence length="428" mass="46394">MSEAALQLDALPLAVRTRVVALVAEVLPDVVHLPPSLRRVAAFAPARRARLGGTAITEALRDDSLRERAAVQITAKRSAEVSALRLGSLADPLESAALDWLIRPEGWDSRLGPAVSEVVARTPEVTDPGREERLRERLEHAEQSIREIRASHRQQVEEYKAEVSLLRRKISELRQSDRSSGMEVQEALTVAVEARAQAEAVASAADKEVRRLRALVERYEAESGGERRAVRAEREEVTVRTRLLLDTIIDAASGLRRELALPPATGAPADRVEAELAAAAPSHTAPQPQVPVSPALLERYLAMPRSRLIVDGYNVSKSAWPSSSLETQRLRLMNSLAPVVARTGAETTIVFDAAESEARSPVTPPRGVKVVFSPRGVIADKVIGDLVDAEPAGRVVLVVTDDQQVLSRTGRAGARGVSSRTLIDLVTH</sequence>
<dbReference type="PANTHER" id="PTHR34547">
    <property type="entry name" value="YACP-LIKE NYN DOMAIN PROTEIN"/>
    <property type="match status" value="1"/>
</dbReference>
<protein>
    <submittedName>
        <fullName evidence="2">Unannotated protein</fullName>
    </submittedName>
</protein>
<feature type="coiled-coil region" evidence="1">
    <location>
        <begin position="131"/>
        <end position="222"/>
    </location>
</feature>
<proteinExistence type="predicted"/>